<dbReference type="Proteomes" id="UP000004095">
    <property type="component" value="Unassembled WGS sequence"/>
</dbReference>
<accession>A1ZKL8</accession>
<reference evidence="1 2" key="1">
    <citation type="submission" date="2007-01" db="EMBL/GenBank/DDBJ databases">
        <authorList>
            <person name="Haygood M."/>
            <person name="Podell S."/>
            <person name="Anderson C."/>
            <person name="Hopkinson B."/>
            <person name="Roe K."/>
            <person name="Barbeau K."/>
            <person name="Gaasterland T."/>
            <person name="Ferriera S."/>
            <person name="Johnson J."/>
            <person name="Kravitz S."/>
            <person name="Beeson K."/>
            <person name="Sutton G."/>
            <person name="Rogers Y.-H."/>
            <person name="Friedman R."/>
            <person name="Frazier M."/>
            <person name="Venter J.C."/>
        </authorList>
    </citation>
    <scope>NUCLEOTIDE SEQUENCE [LARGE SCALE GENOMIC DNA]</scope>
    <source>
        <strain evidence="1 2">ATCC 23134</strain>
    </source>
</reference>
<dbReference type="EMBL" id="AAWS01000012">
    <property type="protein sequence ID" value="EAY29244.1"/>
    <property type="molecule type" value="Genomic_DNA"/>
</dbReference>
<organism evidence="1 2">
    <name type="scientific">Microscilla marina ATCC 23134</name>
    <dbReference type="NCBI Taxonomy" id="313606"/>
    <lineage>
        <taxon>Bacteria</taxon>
        <taxon>Pseudomonadati</taxon>
        <taxon>Bacteroidota</taxon>
        <taxon>Cytophagia</taxon>
        <taxon>Cytophagales</taxon>
        <taxon>Microscillaceae</taxon>
        <taxon>Microscilla</taxon>
    </lineage>
</organism>
<proteinExistence type="predicted"/>
<name>A1ZKL8_MICM2</name>
<evidence type="ECO:0000313" key="2">
    <source>
        <dbReference type="Proteomes" id="UP000004095"/>
    </source>
</evidence>
<gene>
    <name evidence="1" type="ORF">M23134_02435</name>
</gene>
<evidence type="ECO:0000313" key="1">
    <source>
        <dbReference type="EMBL" id="EAY29244.1"/>
    </source>
</evidence>
<keyword evidence="2" id="KW-1185">Reference proteome</keyword>
<protein>
    <submittedName>
        <fullName evidence="1">Uncharacterized protein</fullName>
    </submittedName>
</protein>
<sequence>MGAGLHKKECYKGSSILFVESLGKRRVLWVTVEGAYSIDVVAHY</sequence>
<dbReference type="AlphaFoldDB" id="A1ZKL8"/>
<comment type="caution">
    <text evidence="1">The sequence shown here is derived from an EMBL/GenBank/DDBJ whole genome shotgun (WGS) entry which is preliminary data.</text>
</comment>